<dbReference type="RefSeq" id="WP_052546601.1">
    <property type="nucleotide sequence ID" value="NZ_JMCC02000008.1"/>
</dbReference>
<evidence type="ECO:0000313" key="4">
    <source>
        <dbReference type="Proteomes" id="UP000031599"/>
    </source>
</evidence>
<gene>
    <name evidence="3" type="ORF">DB30_07166</name>
</gene>
<dbReference type="AlphaFoldDB" id="A0A0C2DBN0"/>
<feature type="chain" id="PRO_5002159600" evidence="2">
    <location>
        <begin position="26"/>
        <end position="225"/>
    </location>
</feature>
<dbReference type="EMBL" id="JMCC02000008">
    <property type="protein sequence ID" value="KIG18830.1"/>
    <property type="molecule type" value="Genomic_DNA"/>
</dbReference>
<evidence type="ECO:0000256" key="1">
    <source>
        <dbReference type="SAM" id="MobiDB-lite"/>
    </source>
</evidence>
<evidence type="ECO:0000256" key="2">
    <source>
        <dbReference type="SAM" id="SignalP"/>
    </source>
</evidence>
<feature type="region of interest" description="Disordered" evidence="1">
    <location>
        <begin position="27"/>
        <end position="95"/>
    </location>
</feature>
<comment type="caution">
    <text evidence="3">The sequence shown here is derived from an EMBL/GenBank/DDBJ whole genome shotgun (WGS) entry which is preliminary data.</text>
</comment>
<reference evidence="3 4" key="1">
    <citation type="submission" date="2014-12" db="EMBL/GenBank/DDBJ databases">
        <title>Genome assembly of Enhygromyxa salina DSM 15201.</title>
        <authorList>
            <person name="Sharma G."/>
            <person name="Subramanian S."/>
        </authorList>
    </citation>
    <scope>NUCLEOTIDE SEQUENCE [LARGE SCALE GENOMIC DNA]</scope>
    <source>
        <strain evidence="3 4">DSM 15201</strain>
    </source>
</reference>
<keyword evidence="2" id="KW-0732">Signal</keyword>
<sequence>MQVPHNNPRGRVAAVAIALTTACTAGNGITNSTTTNASGTTADEATQTGADTGSDTDTYTGTGTGTDTGSDTDTDTGDTLDTSGESETDTGGPVCSEFETLVGEWAGIDPALVDCGVVGPQSSQQAWQHAHDCALEANALEQSFKLVMWLQGIDSQVGLAYVGVAGESYQLTQLQWDSDPCGGGGCGPAAVARSCADLVLLDGCAVEPPKACLACAGAGQADSLC</sequence>
<name>A0A0C2DBN0_9BACT</name>
<protein>
    <submittedName>
        <fullName evidence="3">Uncharacterized protein</fullName>
    </submittedName>
</protein>
<feature type="signal peptide" evidence="2">
    <location>
        <begin position="1"/>
        <end position="25"/>
    </location>
</feature>
<proteinExistence type="predicted"/>
<dbReference type="Proteomes" id="UP000031599">
    <property type="component" value="Unassembled WGS sequence"/>
</dbReference>
<organism evidence="3 4">
    <name type="scientific">Enhygromyxa salina</name>
    <dbReference type="NCBI Taxonomy" id="215803"/>
    <lineage>
        <taxon>Bacteria</taxon>
        <taxon>Pseudomonadati</taxon>
        <taxon>Myxococcota</taxon>
        <taxon>Polyangia</taxon>
        <taxon>Nannocystales</taxon>
        <taxon>Nannocystaceae</taxon>
        <taxon>Enhygromyxa</taxon>
    </lineage>
</organism>
<feature type="compositionally biased region" description="Low complexity" evidence="1">
    <location>
        <begin position="27"/>
        <end position="69"/>
    </location>
</feature>
<accession>A0A0C2DBN0</accession>
<feature type="compositionally biased region" description="Acidic residues" evidence="1">
    <location>
        <begin position="70"/>
        <end position="88"/>
    </location>
</feature>
<evidence type="ECO:0000313" key="3">
    <source>
        <dbReference type="EMBL" id="KIG18830.1"/>
    </source>
</evidence>